<dbReference type="PANTHER" id="PTHR16263:SF4">
    <property type="entry name" value="TETRATRICOPEPTIDE REPEAT PROTEIN 38"/>
    <property type="match status" value="1"/>
</dbReference>
<dbReference type="AlphaFoldDB" id="A0A1Y3AYT3"/>
<evidence type="ECO:0000313" key="6">
    <source>
        <dbReference type="Proteomes" id="UP000194236"/>
    </source>
</evidence>
<gene>
    <name evidence="5" type="ORF">BLA29_000515</name>
</gene>
<evidence type="ECO:0000256" key="3">
    <source>
        <dbReference type="ARBA" id="ARBA00022737"/>
    </source>
</evidence>
<dbReference type="PANTHER" id="PTHR16263">
    <property type="entry name" value="TETRATRICOPEPTIDE REPEAT PROTEIN 38"/>
    <property type="match status" value="1"/>
</dbReference>
<dbReference type="CDD" id="cd05804">
    <property type="entry name" value="StaR_like"/>
    <property type="match status" value="1"/>
</dbReference>
<evidence type="ECO:0000256" key="4">
    <source>
        <dbReference type="ARBA" id="ARBA00022803"/>
    </source>
</evidence>
<keyword evidence="3" id="KW-0677">Repeat</keyword>
<keyword evidence="4" id="KW-0802">TPR repeat</keyword>
<dbReference type="OrthoDB" id="1427555at2759"/>
<organism evidence="5 6">
    <name type="scientific">Euroglyphus maynei</name>
    <name type="common">Mayne's house dust mite</name>
    <dbReference type="NCBI Taxonomy" id="6958"/>
    <lineage>
        <taxon>Eukaryota</taxon>
        <taxon>Metazoa</taxon>
        <taxon>Ecdysozoa</taxon>
        <taxon>Arthropoda</taxon>
        <taxon>Chelicerata</taxon>
        <taxon>Arachnida</taxon>
        <taxon>Acari</taxon>
        <taxon>Acariformes</taxon>
        <taxon>Sarcoptiformes</taxon>
        <taxon>Astigmata</taxon>
        <taxon>Psoroptidia</taxon>
        <taxon>Analgoidea</taxon>
        <taxon>Pyroglyphidae</taxon>
        <taxon>Pyroglyphinae</taxon>
        <taxon>Euroglyphus</taxon>
    </lineage>
</organism>
<evidence type="ECO:0000256" key="1">
    <source>
        <dbReference type="ARBA" id="ARBA00005857"/>
    </source>
</evidence>
<dbReference type="InterPro" id="IPR033891">
    <property type="entry name" value="TTC38"/>
</dbReference>
<evidence type="ECO:0000256" key="2">
    <source>
        <dbReference type="ARBA" id="ARBA00019992"/>
    </source>
</evidence>
<dbReference type="SUPFAM" id="SSF48452">
    <property type="entry name" value="TPR-like"/>
    <property type="match status" value="1"/>
</dbReference>
<comment type="similarity">
    <text evidence="1">Belongs to the TTC38 family.</text>
</comment>
<keyword evidence="6" id="KW-1185">Reference proteome</keyword>
<proteinExistence type="inferred from homology"/>
<evidence type="ECO:0000313" key="5">
    <source>
        <dbReference type="EMBL" id="OTF73672.1"/>
    </source>
</evidence>
<dbReference type="Proteomes" id="UP000194236">
    <property type="component" value="Unassembled WGS sequence"/>
</dbReference>
<dbReference type="Gene3D" id="1.25.40.10">
    <property type="entry name" value="Tetratricopeptide repeat domain"/>
    <property type="match status" value="1"/>
</dbReference>
<protein>
    <recommendedName>
        <fullName evidence="2">Tetratricopeptide repeat protein 38</fullName>
    </recommendedName>
</protein>
<sequence>MKLRHHFRDLQEWKNQGLTIKSTSSDCAVKLFDSALTQYVGWYDDDIGMATTVEKMLAEDPNFILGRTLSIGLDLIGTGTSIRRDSKLNDELINLKQLTEQRKSEIEWWEFAHVQALDLLANGNMAAASKIWEQILSHYPTDMLALKLAHDVYFYLGDKQNILDSVERVYSKWETSQDPLQGYIHGMYAFGLEEHRRYGEAEKQAKLGLQKIPQDAWAVHALAHVHEMQKRTDEGIAAINGTENDWKDCNYLACHNYWHWSLFHIELDRPESASSIYESQIGPKAKKTGNMLDIVDATSLLYRLDLLFPKKYSANHWQDLYAVCEPHFADHILGFNTVHFTMACLGNDRPEKAEELLDGLRSVKSADIIKDHWVDITEQVLQSMIDFKREKYQCSLDRLMAIKNDLLKMGGSDAQRDVFNQLMLVAAVRARSNDVCRNLLNERQSIRGKDVVVRELSKAMEQC</sequence>
<reference evidence="5 6" key="1">
    <citation type="submission" date="2017-03" db="EMBL/GenBank/DDBJ databases">
        <title>Genome Survey of Euroglyphus maynei.</title>
        <authorList>
            <person name="Arlian L.G."/>
            <person name="Morgan M.S."/>
            <person name="Rider S.D."/>
        </authorList>
    </citation>
    <scope>NUCLEOTIDE SEQUENCE [LARGE SCALE GENOMIC DNA]</scope>
    <source>
        <strain evidence="5">Arlian Lab</strain>
        <tissue evidence="5">Whole body</tissue>
    </source>
</reference>
<comment type="caution">
    <text evidence="5">The sequence shown here is derived from an EMBL/GenBank/DDBJ whole genome shotgun (WGS) entry which is preliminary data.</text>
</comment>
<dbReference type="EMBL" id="MUJZ01050596">
    <property type="protein sequence ID" value="OTF73672.1"/>
    <property type="molecule type" value="Genomic_DNA"/>
</dbReference>
<name>A0A1Y3AYT3_EURMA</name>
<accession>A0A1Y3AYT3</accession>
<dbReference type="InterPro" id="IPR011990">
    <property type="entry name" value="TPR-like_helical_dom_sf"/>
</dbReference>